<feature type="compositionally biased region" description="Pro residues" evidence="1">
    <location>
        <begin position="1266"/>
        <end position="1285"/>
    </location>
</feature>
<evidence type="ECO:0000313" key="4">
    <source>
        <dbReference type="Proteomes" id="UP001165080"/>
    </source>
</evidence>
<dbReference type="PANTHER" id="PTHR22957">
    <property type="entry name" value="TBC1 DOMAIN FAMILY MEMBER GTPASE-ACTIVATING PROTEIN"/>
    <property type="match status" value="1"/>
</dbReference>
<gene>
    <name evidence="3" type="primary">PLEST007165</name>
    <name evidence="3" type="ORF">PLESTB_000992800</name>
</gene>
<dbReference type="PROSITE" id="PS50086">
    <property type="entry name" value="TBC_RABGAP"/>
    <property type="match status" value="1"/>
</dbReference>
<sequence length="1313" mass="130977">MPFSRNRAGTGGGPSRASGGAGATVGFGAVAAAAAFAVAVHRAARSRTPVGPSDLKSAIAEDGTVPDLEALLQQIADKGLEPGARPEVWPLLLGVYGADETYEHRAASYKRLREGFESLLRRCQELEAACLEATSSSRRSARASSSCGAPQQSTNSTATSATASPLYSNSPANATCRPAGLSAAAAGAGAATVPSSGGDLPSVLTPVRRPSCEDGTWGKAEAADAEAMAAATTVDWEEEGSSLGHADAFSAFSEVSFLGHVSRADVPPALRPYWEAQQSIALDAVRVDFKKSMLPGATPLAAAVSGSSAAAVSGLTLSLRGLGFTGLGGSGGGGAAAAAAAPPSVSALSPAASAPVSAGPGNDGGGAAAAAGAPAAASSGRLTSWFREKFEEYRASRQQQAPDREQQQHQQQGQEQKDTKELQDLQEGSFGLVPRSPNLKEEQAEAAEPTAVAAAAGLGAHPQEQREQQREQGEMTEEGLKGGVMSSPEQRSGGALSAAADGDAAGVAHPTTQPEAAAAAGGEGGGCAAATSRFWRSAGGALSCEASNAAAPIHARPGHASLSGLPPPSLGSGGGGGEAAPPATRSKPLSSVFAAFASTRGSSADEPLEAVGGTESGVPPAPSPAGSPASAACSDPRVGGGVGGGDDSGPASAAVRASSSFFSFTARMRQLASAPTLTPAGPAASCPSSPLLQADASALAGSNGPNGHQTGQDRSASVSSLPSFTTSSRHTSEAGGAASCSFAQLPGREAADAAGGGSDGGAAAATAGGGSGCGSGCPPPSSPSFPPCLSALARAQMEHARLYFSPGQMRLVERLVSLLSAYAAHDPDLGYCQGMSDLALPFVLLLEDDVIAFWCFVRFMGKVRANFVPGPDGAFERLASLGSLVARLDEQVGAHLSAIHAGHCHFAHRMVAAQMRRELVSELAVRVWEQLWADDLLEQMAAAAAGQEAAAAVAMVRFSAEAAVKGQEEAAARRGVETEEGCAVELQEFGASGGWRAGNGGNGEVGGGGVVERVDAEAAQGDAEGAFGNGGVAAASAALTAAGGGQPESEAATSGGPDAGVSLPPCAPTEPSSPNGAGAETTAAVRGSASRAKVTHGSCRLLAATEAATHGTLQGRPAAISYSEGVTSRVPPAAVEVSCLGLASALSCEDAAAPTASNAPWGPAAVSGGETLLPYADDATPKASSDAAASAASAHACAASAPVFDRELFLYLVAAVVLSQRRRLLECRELDDVLRLFQSLPPMSRSEVNDALRKAREYRDVVVPRQRPPPAAPPPPLPPPPPPPDGGRSGATSPPERIWGLLSLRSDPPAAKL</sequence>
<feature type="domain" description="Rab-GAP TBC" evidence="2">
    <location>
        <begin position="776"/>
        <end position="935"/>
    </location>
</feature>
<feature type="region of interest" description="Disordered" evidence="1">
    <location>
        <begin position="1041"/>
        <end position="1089"/>
    </location>
</feature>
<feature type="region of interest" description="Disordered" evidence="1">
    <location>
        <begin position="555"/>
        <end position="586"/>
    </location>
</feature>
<evidence type="ECO:0000259" key="2">
    <source>
        <dbReference type="PROSITE" id="PS50086"/>
    </source>
</evidence>
<accession>A0A9W6BNR3</accession>
<feature type="region of interest" description="Disordered" evidence="1">
    <location>
        <begin position="697"/>
        <end position="735"/>
    </location>
</feature>
<feature type="region of interest" description="Disordered" evidence="1">
    <location>
        <begin position="347"/>
        <end position="378"/>
    </location>
</feature>
<feature type="compositionally biased region" description="Gly residues" evidence="1">
    <location>
        <begin position="638"/>
        <end position="647"/>
    </location>
</feature>
<feature type="compositionally biased region" description="Low complexity" evidence="1">
    <location>
        <begin position="347"/>
        <end position="360"/>
    </location>
</feature>
<dbReference type="Gene3D" id="1.10.8.270">
    <property type="entry name" value="putative rabgap domain of human tbc1 domain family member 14 like domains"/>
    <property type="match status" value="1"/>
</dbReference>
<feature type="region of interest" description="Disordered" evidence="1">
    <location>
        <begin position="1"/>
        <end position="20"/>
    </location>
</feature>
<protein>
    <recommendedName>
        <fullName evidence="2">Rab-GAP TBC domain-containing protein</fullName>
    </recommendedName>
</protein>
<feature type="region of interest" description="Disordered" evidence="1">
    <location>
        <begin position="749"/>
        <end position="776"/>
    </location>
</feature>
<dbReference type="InterPro" id="IPR035969">
    <property type="entry name" value="Rab-GAP_TBC_sf"/>
</dbReference>
<feature type="compositionally biased region" description="Polar residues" evidence="1">
    <location>
        <begin position="703"/>
        <end position="714"/>
    </location>
</feature>
<feature type="region of interest" description="Disordered" evidence="1">
    <location>
        <begin position="457"/>
        <end position="529"/>
    </location>
</feature>
<dbReference type="Gene3D" id="1.10.472.80">
    <property type="entry name" value="Ypt/Rab-GAP domain of gyp1p, domain 3"/>
    <property type="match status" value="1"/>
</dbReference>
<dbReference type="SMART" id="SM00164">
    <property type="entry name" value="TBC"/>
    <property type="match status" value="1"/>
</dbReference>
<keyword evidence="4" id="KW-1185">Reference proteome</keyword>
<dbReference type="SUPFAM" id="SSF47923">
    <property type="entry name" value="Ypt/Rab-GAP domain of gyp1p"/>
    <property type="match status" value="2"/>
</dbReference>
<feature type="compositionally biased region" description="Basic and acidic residues" evidence="1">
    <location>
        <begin position="463"/>
        <end position="473"/>
    </location>
</feature>
<dbReference type="OrthoDB" id="10264062at2759"/>
<feature type="compositionally biased region" description="Low complexity" evidence="1">
    <location>
        <begin position="368"/>
        <end position="378"/>
    </location>
</feature>
<name>A0A9W6BNR3_9CHLO</name>
<dbReference type="PANTHER" id="PTHR22957:SF212">
    <property type="entry name" value="RELATED TO THE N TERMINUS OF TRE ONCOGENE, ISOFORM A"/>
    <property type="match status" value="1"/>
</dbReference>
<comment type="caution">
    <text evidence="3">The sequence shown here is derived from an EMBL/GenBank/DDBJ whole genome shotgun (WGS) entry which is preliminary data.</text>
</comment>
<dbReference type="EMBL" id="BRXU01000013">
    <property type="protein sequence ID" value="GLC55489.1"/>
    <property type="molecule type" value="Genomic_DNA"/>
</dbReference>
<organism evidence="3 4">
    <name type="scientific">Pleodorina starrii</name>
    <dbReference type="NCBI Taxonomy" id="330485"/>
    <lineage>
        <taxon>Eukaryota</taxon>
        <taxon>Viridiplantae</taxon>
        <taxon>Chlorophyta</taxon>
        <taxon>core chlorophytes</taxon>
        <taxon>Chlorophyceae</taxon>
        <taxon>CS clade</taxon>
        <taxon>Chlamydomonadales</taxon>
        <taxon>Volvocaceae</taxon>
        <taxon>Pleodorina</taxon>
    </lineage>
</organism>
<dbReference type="GO" id="GO:0005096">
    <property type="term" value="F:GTPase activator activity"/>
    <property type="evidence" value="ECO:0007669"/>
    <property type="project" value="TreeGrafter"/>
</dbReference>
<evidence type="ECO:0000256" key="1">
    <source>
        <dbReference type="SAM" id="MobiDB-lite"/>
    </source>
</evidence>
<feature type="compositionally biased region" description="Low complexity" evidence="1">
    <location>
        <begin position="715"/>
        <end position="728"/>
    </location>
</feature>
<feature type="region of interest" description="Disordered" evidence="1">
    <location>
        <begin position="598"/>
        <end position="654"/>
    </location>
</feature>
<dbReference type="InterPro" id="IPR000195">
    <property type="entry name" value="Rab-GAP-TBC_dom"/>
</dbReference>
<feature type="region of interest" description="Disordered" evidence="1">
    <location>
        <begin position="1260"/>
        <end position="1313"/>
    </location>
</feature>
<feature type="compositionally biased region" description="Low complexity" evidence="1">
    <location>
        <begin position="492"/>
        <end position="508"/>
    </location>
</feature>
<proteinExistence type="predicted"/>
<reference evidence="3 4" key="1">
    <citation type="journal article" date="2023" name="Commun. Biol.">
        <title>Reorganization of the ancestral sex-determining regions during the evolution of trioecy in Pleodorina starrii.</title>
        <authorList>
            <person name="Takahashi K."/>
            <person name="Suzuki S."/>
            <person name="Kawai-Toyooka H."/>
            <person name="Yamamoto K."/>
            <person name="Hamaji T."/>
            <person name="Ootsuki R."/>
            <person name="Yamaguchi H."/>
            <person name="Kawachi M."/>
            <person name="Higashiyama T."/>
            <person name="Nozaki H."/>
        </authorList>
    </citation>
    <scope>NUCLEOTIDE SEQUENCE [LARGE SCALE GENOMIC DNA]</scope>
    <source>
        <strain evidence="3 4">NIES-4479</strain>
    </source>
</reference>
<dbReference type="Proteomes" id="UP001165080">
    <property type="component" value="Unassembled WGS sequence"/>
</dbReference>
<dbReference type="Pfam" id="PF00566">
    <property type="entry name" value="RabGAP-TBC"/>
    <property type="match status" value="1"/>
</dbReference>
<feature type="compositionally biased region" description="Gly residues" evidence="1">
    <location>
        <begin position="9"/>
        <end position="20"/>
    </location>
</feature>
<evidence type="ECO:0000313" key="3">
    <source>
        <dbReference type="EMBL" id="GLC55489.1"/>
    </source>
</evidence>
<feature type="region of interest" description="Disordered" evidence="1">
    <location>
        <begin position="140"/>
        <end position="164"/>
    </location>
</feature>
<feature type="compositionally biased region" description="Low complexity" evidence="1">
    <location>
        <begin position="626"/>
        <end position="637"/>
    </location>
</feature>
<feature type="region of interest" description="Disordered" evidence="1">
    <location>
        <begin position="393"/>
        <end position="421"/>
    </location>
</feature>